<feature type="domain" description="DUF4587" evidence="2">
    <location>
        <begin position="121"/>
        <end position="148"/>
    </location>
</feature>
<reference evidence="4" key="1">
    <citation type="journal article" date="2002" name="Science">
        <title>The draft genome of Ciona intestinalis: insights into chordate and vertebrate origins.</title>
        <authorList>
            <person name="Dehal P."/>
            <person name="Satou Y."/>
            <person name="Campbell R.K."/>
            <person name="Chapman J."/>
            <person name="Degnan B."/>
            <person name="De Tomaso A."/>
            <person name="Davidson B."/>
            <person name="Di Gregorio A."/>
            <person name="Gelpke M."/>
            <person name="Goodstein D.M."/>
            <person name="Harafuji N."/>
            <person name="Hastings K.E."/>
            <person name="Ho I."/>
            <person name="Hotta K."/>
            <person name="Huang W."/>
            <person name="Kawashima T."/>
            <person name="Lemaire P."/>
            <person name="Martinez D."/>
            <person name="Meinertzhagen I.A."/>
            <person name="Necula S."/>
            <person name="Nonaka M."/>
            <person name="Putnam N."/>
            <person name="Rash S."/>
            <person name="Saiga H."/>
            <person name="Satake M."/>
            <person name="Terry A."/>
            <person name="Yamada L."/>
            <person name="Wang H.G."/>
            <person name="Awazu S."/>
            <person name="Azumi K."/>
            <person name="Boore J."/>
            <person name="Branno M."/>
            <person name="Chin-Bow S."/>
            <person name="DeSantis R."/>
            <person name="Doyle S."/>
            <person name="Francino P."/>
            <person name="Keys D.N."/>
            <person name="Haga S."/>
            <person name="Hayashi H."/>
            <person name="Hino K."/>
            <person name="Imai K.S."/>
            <person name="Inaba K."/>
            <person name="Kano S."/>
            <person name="Kobayashi K."/>
            <person name="Kobayashi M."/>
            <person name="Lee B.I."/>
            <person name="Makabe K.W."/>
            <person name="Manohar C."/>
            <person name="Matassi G."/>
            <person name="Medina M."/>
            <person name="Mochizuki Y."/>
            <person name="Mount S."/>
            <person name="Morishita T."/>
            <person name="Miura S."/>
            <person name="Nakayama A."/>
            <person name="Nishizaka S."/>
            <person name="Nomoto H."/>
            <person name="Ohta F."/>
            <person name="Oishi K."/>
            <person name="Rigoutsos I."/>
            <person name="Sano M."/>
            <person name="Sasaki A."/>
            <person name="Sasakura Y."/>
            <person name="Shoguchi E."/>
            <person name="Shin-i T."/>
            <person name="Spagnuolo A."/>
            <person name="Stainier D."/>
            <person name="Suzuki M.M."/>
            <person name="Tassy O."/>
            <person name="Takatori N."/>
            <person name="Tokuoka M."/>
            <person name="Yagi K."/>
            <person name="Yoshizaki F."/>
            <person name="Wada S."/>
            <person name="Zhang C."/>
            <person name="Hyatt P.D."/>
            <person name="Larimer F."/>
            <person name="Detter C."/>
            <person name="Doggett N."/>
            <person name="Glavina T."/>
            <person name="Hawkins T."/>
            <person name="Richardson P."/>
            <person name="Lucas S."/>
            <person name="Kohara Y."/>
            <person name="Levine M."/>
            <person name="Satoh N."/>
            <person name="Rokhsar D.S."/>
        </authorList>
    </citation>
    <scope>NUCLEOTIDE SEQUENCE [LARGE SCALE GENOMIC DNA]</scope>
</reference>
<keyword evidence="4" id="KW-1185">Reference proteome</keyword>
<feature type="region of interest" description="Disordered" evidence="1">
    <location>
        <begin position="31"/>
        <end position="57"/>
    </location>
</feature>
<dbReference type="EMBL" id="EAAA01000422">
    <property type="status" value="NOT_ANNOTATED_CDS"/>
    <property type="molecule type" value="Genomic_DNA"/>
</dbReference>
<reference evidence="3" key="4">
    <citation type="submission" date="2025-09" db="UniProtKB">
        <authorList>
            <consortium name="Ensembl"/>
        </authorList>
    </citation>
    <scope>IDENTIFICATION</scope>
</reference>
<evidence type="ECO:0000313" key="3">
    <source>
        <dbReference type="Ensembl" id="ENSCINP00000035399.1"/>
    </source>
</evidence>
<feature type="compositionally biased region" description="Polar residues" evidence="1">
    <location>
        <begin position="182"/>
        <end position="199"/>
    </location>
</feature>
<evidence type="ECO:0000256" key="1">
    <source>
        <dbReference type="SAM" id="MobiDB-lite"/>
    </source>
</evidence>
<dbReference type="InterPro" id="IPR027904">
    <property type="entry name" value="DUF4587"/>
</dbReference>
<protein>
    <recommendedName>
        <fullName evidence="2">DUF4587 domain-containing protein</fullName>
    </recommendedName>
</protein>
<reference evidence="3" key="3">
    <citation type="submission" date="2025-08" db="UniProtKB">
        <authorList>
            <consortium name="Ensembl"/>
        </authorList>
    </citation>
    <scope>IDENTIFICATION</scope>
</reference>
<proteinExistence type="predicted"/>
<feature type="compositionally biased region" description="Basic residues" evidence="1">
    <location>
        <begin position="31"/>
        <end position="44"/>
    </location>
</feature>
<reference evidence="3" key="2">
    <citation type="journal article" date="2008" name="Genome Biol.">
        <title>Improved genome assembly and evidence-based global gene model set for the chordate Ciona intestinalis: new insight into intron and operon populations.</title>
        <authorList>
            <person name="Satou Y."/>
            <person name="Mineta K."/>
            <person name="Ogasawara M."/>
            <person name="Sasakura Y."/>
            <person name="Shoguchi E."/>
            <person name="Ueno K."/>
            <person name="Yamada L."/>
            <person name="Matsumoto J."/>
            <person name="Wasserscheid J."/>
            <person name="Dewar K."/>
            <person name="Wiley G.B."/>
            <person name="Macmil S.L."/>
            <person name="Roe B.A."/>
            <person name="Zeller R.W."/>
            <person name="Hastings K.E."/>
            <person name="Lemaire P."/>
            <person name="Lindquist E."/>
            <person name="Endo T."/>
            <person name="Hotta K."/>
            <person name="Inaba K."/>
        </authorList>
    </citation>
    <scope>NUCLEOTIDE SEQUENCE [LARGE SCALE GENOMIC DNA]</scope>
    <source>
        <strain evidence="3">wild type</strain>
    </source>
</reference>
<feature type="region of interest" description="Disordered" evidence="1">
    <location>
        <begin position="154"/>
        <end position="205"/>
    </location>
</feature>
<dbReference type="HOGENOM" id="CLU_1340192_0_0_1"/>
<sequence length="205" mass="24069">MPTDSEYGDDIRLLDDLTRLKLRLIDKKLHHNHHHSARHYRRRAHSPDYSPTPPLLPERRRDIFNRKIDKRNELLQKLWEELGPHQRNYRHARSLPPLSPRPMTRLEVVAPWMEDQAWNKTGNTKKDLMELMLIQNAQMQQWLMTQTLQKSQAAVDGETGTHHHYYNGAGGRQLPPIKRSDAGNQYPQDFFSEETNASNVRDVGT</sequence>
<organism evidence="3 4">
    <name type="scientific">Ciona intestinalis</name>
    <name type="common">Transparent sea squirt</name>
    <name type="synonym">Ascidia intestinalis</name>
    <dbReference type="NCBI Taxonomy" id="7719"/>
    <lineage>
        <taxon>Eukaryota</taxon>
        <taxon>Metazoa</taxon>
        <taxon>Chordata</taxon>
        <taxon>Tunicata</taxon>
        <taxon>Ascidiacea</taxon>
        <taxon>Phlebobranchia</taxon>
        <taxon>Cionidae</taxon>
        <taxon>Ciona</taxon>
    </lineage>
</organism>
<dbReference type="Pfam" id="PF15248">
    <property type="entry name" value="DUF4587"/>
    <property type="match status" value="1"/>
</dbReference>
<dbReference type="Ensembl" id="ENSCINT00000032020.1">
    <property type="protein sequence ID" value="ENSCINP00000035399.1"/>
    <property type="gene ID" value="ENSCING00000023324.1"/>
</dbReference>
<accession>H2Y0G5</accession>
<dbReference type="Proteomes" id="UP000008144">
    <property type="component" value="Chromosome 1"/>
</dbReference>
<name>H2Y0G5_CIOIN</name>
<evidence type="ECO:0000313" key="4">
    <source>
        <dbReference type="Proteomes" id="UP000008144"/>
    </source>
</evidence>
<dbReference type="AlphaFoldDB" id="H2Y0G5"/>
<dbReference type="InParanoid" id="H2Y0G5"/>
<evidence type="ECO:0000259" key="2">
    <source>
        <dbReference type="Pfam" id="PF15248"/>
    </source>
</evidence>